<evidence type="ECO:0000256" key="8">
    <source>
        <dbReference type="ARBA" id="ARBA00033295"/>
    </source>
</evidence>
<evidence type="ECO:0000256" key="3">
    <source>
        <dbReference type="ARBA" id="ARBA00012601"/>
    </source>
</evidence>
<dbReference type="GO" id="GO:0005576">
    <property type="term" value="C:extracellular region"/>
    <property type="evidence" value="ECO:0007669"/>
    <property type="project" value="InterPro"/>
</dbReference>
<reference evidence="13" key="1">
    <citation type="journal article" date="2015" name="Genome Announc.">
        <title>Genome sequence of the AIDS-associated pathogen Penicillium marneffei (ATCC18224) and its near taxonomic relative Talaromyces stipitatus (ATCC10500).</title>
        <authorList>
            <person name="Nierman W.C."/>
            <person name="Fedorova-Abrams N.D."/>
            <person name="Andrianopoulos A."/>
        </authorList>
    </citation>
    <scope>NUCLEOTIDE SEQUENCE [LARGE SCALE GENOMIC DNA]</scope>
    <source>
        <strain evidence="13">ATCC 18224 / CBS 334.59 / QM 7333</strain>
    </source>
</reference>
<comment type="catalytic activity">
    <reaction evidence="1">
        <text>Endohydrolysis of (1-&gt;4)-beta-D-glucosidic linkages in cellulose, lichenin and cereal beta-D-glucans.</text>
        <dbReference type="EC" id="3.2.1.4"/>
    </reaction>
</comment>
<dbReference type="Gene3D" id="3.20.20.80">
    <property type="entry name" value="Glycosidases"/>
    <property type="match status" value="1"/>
</dbReference>
<dbReference type="InterPro" id="IPR035971">
    <property type="entry name" value="CBD_sf"/>
</dbReference>
<evidence type="ECO:0000256" key="7">
    <source>
        <dbReference type="ARBA" id="ARBA00025192"/>
    </source>
</evidence>
<dbReference type="OrthoDB" id="5823761at2759"/>
<dbReference type="AlphaFoldDB" id="B6QKD0"/>
<evidence type="ECO:0000313" key="13">
    <source>
        <dbReference type="Proteomes" id="UP000001294"/>
    </source>
</evidence>
<organism evidence="12 13">
    <name type="scientific">Talaromyces marneffei (strain ATCC 18224 / CBS 334.59 / QM 7333)</name>
    <name type="common">Penicillium marneffei</name>
    <dbReference type="NCBI Taxonomy" id="441960"/>
    <lineage>
        <taxon>Eukaryota</taxon>
        <taxon>Fungi</taxon>
        <taxon>Dikarya</taxon>
        <taxon>Ascomycota</taxon>
        <taxon>Pezizomycotina</taxon>
        <taxon>Eurotiomycetes</taxon>
        <taxon>Eurotiomycetidae</taxon>
        <taxon>Eurotiales</taxon>
        <taxon>Trichocomaceae</taxon>
        <taxon>Talaromyces</taxon>
        <taxon>Talaromyces sect. Talaromyces</taxon>
    </lineage>
</organism>
<comment type="function">
    <text evidence="7">Has endoglucanase activity on substrates containing beta-1,4 glycosidic bonds, like in carboxymethylcellulose (CMC), hydroxyethylcellulose (HEC) and beta-glucan. Involved in the degradation of complex natural cellulosic substrates.</text>
</comment>
<evidence type="ECO:0000259" key="11">
    <source>
        <dbReference type="PROSITE" id="PS51164"/>
    </source>
</evidence>
<dbReference type="Pfam" id="PF00150">
    <property type="entry name" value="Cellulase"/>
    <property type="match status" value="1"/>
</dbReference>
<evidence type="ECO:0000256" key="4">
    <source>
        <dbReference type="ARBA" id="ARBA00022729"/>
    </source>
</evidence>
<feature type="chain" id="PRO_5002848328" description="cellulase" evidence="10">
    <location>
        <begin position="21"/>
        <end position="395"/>
    </location>
</feature>
<evidence type="ECO:0000256" key="9">
    <source>
        <dbReference type="RuleBase" id="RU361153"/>
    </source>
</evidence>
<dbReference type="InterPro" id="IPR001547">
    <property type="entry name" value="Glyco_hydro_5"/>
</dbReference>
<dbReference type="PANTHER" id="PTHR34142">
    <property type="entry name" value="ENDO-BETA-1,4-GLUCANASE A"/>
    <property type="match status" value="1"/>
</dbReference>
<dbReference type="SMART" id="SM00236">
    <property type="entry name" value="fCBD"/>
    <property type="match status" value="1"/>
</dbReference>
<keyword evidence="13" id="KW-1185">Reference proteome</keyword>
<protein>
    <recommendedName>
        <fullName evidence="3">cellulase</fullName>
        <ecNumber evidence="3">3.2.1.4</ecNumber>
    </recommendedName>
    <alternativeName>
        <fullName evidence="8">Endo-beta-1,4-mannanase F</fullName>
    </alternativeName>
</protein>
<dbReference type="EC" id="3.2.1.4" evidence="3"/>
<dbReference type="PROSITE" id="PS51164">
    <property type="entry name" value="CBM1_2"/>
    <property type="match status" value="1"/>
</dbReference>
<evidence type="ECO:0000256" key="1">
    <source>
        <dbReference type="ARBA" id="ARBA00000966"/>
    </source>
</evidence>
<keyword evidence="5 9" id="KW-0378">Hydrolase</keyword>
<gene>
    <name evidence="12" type="ORF">PMAA_102070</name>
</gene>
<comment type="similarity">
    <text evidence="2 9">Belongs to the glycosyl hydrolase 5 (cellulase A) family.</text>
</comment>
<dbReference type="EMBL" id="DS995902">
    <property type="protein sequence ID" value="EEA23624.1"/>
    <property type="molecule type" value="Genomic_DNA"/>
</dbReference>
<dbReference type="HOGENOM" id="CLU_029718_0_1_1"/>
<dbReference type="GO" id="GO:0009251">
    <property type="term" value="P:glucan catabolic process"/>
    <property type="evidence" value="ECO:0007669"/>
    <property type="project" value="TreeGrafter"/>
</dbReference>
<keyword evidence="4 10" id="KW-0732">Signal</keyword>
<keyword evidence="6 9" id="KW-0326">Glycosidase</keyword>
<feature type="signal peptide" evidence="10">
    <location>
        <begin position="1"/>
        <end position="20"/>
    </location>
</feature>
<evidence type="ECO:0000256" key="6">
    <source>
        <dbReference type="ARBA" id="ARBA00023295"/>
    </source>
</evidence>
<dbReference type="Proteomes" id="UP000001294">
    <property type="component" value="Unassembled WGS sequence"/>
</dbReference>
<dbReference type="GO" id="GO:0030248">
    <property type="term" value="F:cellulose binding"/>
    <property type="evidence" value="ECO:0007669"/>
    <property type="project" value="InterPro"/>
</dbReference>
<dbReference type="SUPFAM" id="SSF51445">
    <property type="entry name" value="(Trans)glycosidases"/>
    <property type="match status" value="1"/>
</dbReference>
<evidence type="ECO:0000256" key="2">
    <source>
        <dbReference type="ARBA" id="ARBA00005641"/>
    </source>
</evidence>
<evidence type="ECO:0000256" key="10">
    <source>
        <dbReference type="SAM" id="SignalP"/>
    </source>
</evidence>
<feature type="domain" description="CBM1" evidence="11">
    <location>
        <begin position="20"/>
        <end position="56"/>
    </location>
</feature>
<evidence type="ECO:0000313" key="12">
    <source>
        <dbReference type="EMBL" id="EEA23624.1"/>
    </source>
</evidence>
<proteinExistence type="inferred from homology"/>
<dbReference type="PANTHER" id="PTHR34142:SF1">
    <property type="entry name" value="GLYCOSIDE HYDROLASE FAMILY 5 DOMAIN-CONTAINING PROTEIN"/>
    <property type="match status" value="1"/>
</dbReference>
<sequence>MKPTTTIVTSAILAATSIQAQQTGYGQCGGQNWTGATTCVSGWTCTYLNNWYSQCLPASSTLTATTSSKTSTTSTTVKTTTSVTSSPTSTGKLKWFGVDESCAEFGTAMPGTWGVDFTFANTATIGELINQGFNIFRVPFAMERMAHGSITAALDTAYLTNYSVAINYITQHGAYAVIDPHNYGRYNGNIITDTTAFQTFWSNLATAFKGNSKVIFDTNNEYHDMDETLVFNLNQAAINGIRGAGATTQYIFAEGNSWTGAWTWNTTNDSLKGLSDPENLLVYEMHQYLDSDGSGTNAACVSSTIGVERVQGATSWLKANRKLGVLGEYAGGPNSVCQAAVTGMLDHLVANNDVWLGAVFWAAGPWWPSSTWSNFEPPSGQAYVYYDQILKAYTP</sequence>
<dbReference type="SUPFAM" id="SSF57180">
    <property type="entry name" value="Cellulose-binding domain"/>
    <property type="match status" value="1"/>
</dbReference>
<dbReference type="InterPro" id="IPR017853">
    <property type="entry name" value="GH"/>
</dbReference>
<dbReference type="VEuPathDB" id="FungiDB:PMAA_102070"/>
<dbReference type="GO" id="GO:0008810">
    <property type="term" value="F:cellulase activity"/>
    <property type="evidence" value="ECO:0007669"/>
    <property type="project" value="UniProtKB-EC"/>
</dbReference>
<dbReference type="InterPro" id="IPR000254">
    <property type="entry name" value="CBD"/>
</dbReference>
<dbReference type="Pfam" id="PF00734">
    <property type="entry name" value="CBM_1"/>
    <property type="match status" value="1"/>
</dbReference>
<evidence type="ECO:0000256" key="5">
    <source>
        <dbReference type="ARBA" id="ARBA00022801"/>
    </source>
</evidence>
<accession>B6QKD0</accession>
<dbReference type="PhylomeDB" id="B6QKD0"/>
<dbReference type="PROSITE" id="PS00562">
    <property type="entry name" value="CBM1_1"/>
    <property type="match status" value="1"/>
</dbReference>
<name>B6QKD0_TALMQ</name>
<dbReference type="STRING" id="441960.B6QKD0"/>